<name>A0A7D7EYU7_9RHAB</name>
<dbReference type="RefSeq" id="YP_010798560.1">
    <property type="nucleotide sequence ID" value="NC_076489.1"/>
</dbReference>
<dbReference type="KEGG" id="vg:80536790"/>
<organism evidence="2 3">
    <name type="scientific">hymenopteran rhabdo-related virus 38</name>
    <dbReference type="NCBI Taxonomy" id="2847806"/>
    <lineage>
        <taxon>Viruses</taxon>
        <taxon>Riboviria</taxon>
        <taxon>Orthornavirae</taxon>
        <taxon>Negarnaviricota</taxon>
        <taxon>Haploviricotina</taxon>
        <taxon>Monjiviricetes</taxon>
        <taxon>Mononegavirales</taxon>
        <taxon>Rhabdoviridae</taxon>
        <taxon>Deltarhabdovirinae</taxon>
        <taxon>Alphahymrhavirus</taxon>
        <taxon>Alphahymrhavirus cinereus</taxon>
    </lineage>
</organism>
<reference evidence="2" key="2">
    <citation type="submission" date="2020-03" db="EMBL/GenBank/DDBJ databases">
        <authorList>
            <person name="Kafer S."/>
            <person name="Paraskevopoulou S."/>
            <person name="Zirkel F."/>
            <person name="Wieseke N."/>
            <person name="Donath A."/>
            <person name="Petersen M."/>
            <person name="Jones T.C."/>
            <person name="Liu S."/>
            <person name="Zhou X."/>
            <person name="Middendorf M."/>
            <person name="Junglen S."/>
            <person name="Misof B."/>
            <person name="Drosten C."/>
        </authorList>
    </citation>
    <scope>NUCLEOTIDE SEQUENCE</scope>
    <source>
        <strain evidence="2">OKIAV38</strain>
    </source>
</reference>
<keyword evidence="1" id="KW-0472">Membrane</keyword>
<keyword evidence="3" id="KW-1185">Reference proteome</keyword>
<keyword evidence="1" id="KW-0812">Transmembrane</keyword>
<evidence type="ECO:0000256" key="1">
    <source>
        <dbReference type="SAM" id="Phobius"/>
    </source>
</evidence>
<evidence type="ECO:0000313" key="2">
    <source>
        <dbReference type="EMBL" id="QMP82238.1"/>
    </source>
</evidence>
<evidence type="ECO:0000313" key="3">
    <source>
        <dbReference type="Proteomes" id="UP000683091"/>
    </source>
</evidence>
<keyword evidence="1" id="KW-1133">Transmembrane helix</keyword>
<sequence>MIMIACLFGLLGCWSTPCLSITQTPKVSIYEYAPPVLSPIPLPPMCSHSNNNSSYISGIVNLWKINPDLLHNVGLLYWDEVIEVKCYSNFLGQCSTTIVKRTNQLPLSLSHIEAEKRLKELELGELRDTNDEPEESCSWLRETNRTTTRHWVQKIWVQRFVDGSVVGFGQSLPLSLGHPVDLTNGHQHLYIPATQERICPFQIKESYPCVIKETRDDFWITVPGVNLQFNLGKTSTVPFCEIDKVRVFMTPQGYAISSPSVNIKSEKKLEDLTSLRTDLVLSRVLYDINHLEQLVETELIEIEKEVCQIRRSLWNLAAHLHNADLMAQFIDGDIFSRGRYSPSGVLIYRLVPSMRNCRFPDVRETKRGLLKINCDNDTVWITPLASVISTEAVNDTYSYPPLVKMTEGIYVHYFSGEIIKSDHLETLTLQGFKEVAMPNLYHLNELYQKDLSDNHPYLSHLTQSSEVSIDDDLFGFIGKWKSFLIQVIVILISIYLLSSFLKLFCNHKSPFYVGVPSSKI</sequence>
<feature type="transmembrane region" description="Helical" evidence="1">
    <location>
        <begin position="483"/>
        <end position="504"/>
    </location>
</feature>
<reference evidence="2" key="1">
    <citation type="journal article" date="2019" name="PLoS Pathog.">
        <title>Re-assessing the diversity of negative strand RNA viruses in insects.</title>
        <authorList>
            <person name="Kafer S."/>
            <person name="Paraskevopoulou S."/>
            <person name="Zirkel F."/>
            <person name="Wieseke N."/>
            <person name="Donath A."/>
            <person name="Petersen M."/>
            <person name="Jones T.C."/>
            <person name="Liu S."/>
            <person name="Zhou X."/>
            <person name="Middendorf M."/>
            <person name="Junglen S."/>
            <person name="Misof B."/>
            <person name="Drosten C."/>
        </authorList>
    </citation>
    <scope>NUCLEOTIDE SEQUENCE</scope>
    <source>
        <strain evidence="2">OKIAV38</strain>
    </source>
</reference>
<dbReference type="Proteomes" id="UP000683091">
    <property type="component" value="Segment"/>
</dbReference>
<dbReference type="EMBL" id="MT153454">
    <property type="protein sequence ID" value="QMP82238.1"/>
    <property type="molecule type" value="Viral_cRNA"/>
</dbReference>
<accession>A0A7D7EYU7</accession>
<proteinExistence type="predicted"/>
<protein>
    <submittedName>
        <fullName evidence="2">Glycoprotein</fullName>
    </submittedName>
</protein>
<dbReference type="GeneID" id="80536790"/>